<evidence type="ECO:0000313" key="3">
    <source>
        <dbReference type="Proteomes" id="UP000028545"/>
    </source>
</evidence>
<dbReference type="VEuPathDB" id="FungiDB:SAPIO_CDS2253"/>
<feature type="domain" description="Class II aldolase/adducin N-terminal" evidence="1">
    <location>
        <begin position="45"/>
        <end position="249"/>
    </location>
</feature>
<evidence type="ECO:0000313" key="2">
    <source>
        <dbReference type="EMBL" id="KEZ44906.1"/>
    </source>
</evidence>
<dbReference type="Proteomes" id="UP000028545">
    <property type="component" value="Unassembled WGS sequence"/>
</dbReference>
<dbReference type="HOGENOM" id="CLU_006033_1_2_1"/>
<dbReference type="EMBL" id="JOWA01000086">
    <property type="protein sequence ID" value="KEZ44906.1"/>
    <property type="molecule type" value="Genomic_DNA"/>
</dbReference>
<dbReference type="SMART" id="SM01007">
    <property type="entry name" value="Aldolase_II"/>
    <property type="match status" value="1"/>
</dbReference>
<protein>
    <submittedName>
        <fullName evidence="2">Class II aldolase adducin domain protein</fullName>
    </submittedName>
</protein>
<name>A0A084GC44_PSEDA</name>
<dbReference type="InterPro" id="IPR051017">
    <property type="entry name" value="Aldolase-II_Adducin_sf"/>
</dbReference>
<accession>A0A084GC44</accession>
<dbReference type="PANTHER" id="PTHR10672:SF41">
    <property type="entry name" value="CLASS II ALDOLASE_ADDUCIN DOMAIN PROTEIN (AFU_ORTHOLOGUE AFUA_3G01330)"/>
    <property type="match status" value="1"/>
</dbReference>
<organism evidence="2 3">
    <name type="scientific">Pseudallescheria apiosperma</name>
    <name type="common">Scedosporium apiospermum</name>
    <dbReference type="NCBI Taxonomy" id="563466"/>
    <lineage>
        <taxon>Eukaryota</taxon>
        <taxon>Fungi</taxon>
        <taxon>Dikarya</taxon>
        <taxon>Ascomycota</taxon>
        <taxon>Pezizomycotina</taxon>
        <taxon>Sordariomycetes</taxon>
        <taxon>Hypocreomycetidae</taxon>
        <taxon>Microascales</taxon>
        <taxon>Microascaceae</taxon>
        <taxon>Scedosporium</taxon>
    </lineage>
</organism>
<dbReference type="RefSeq" id="XP_016644705.1">
    <property type="nucleotide sequence ID" value="XM_016785329.1"/>
</dbReference>
<dbReference type="InterPro" id="IPR001303">
    <property type="entry name" value="Aldolase_II/adducin_N"/>
</dbReference>
<dbReference type="PANTHER" id="PTHR10672">
    <property type="entry name" value="ADDUCIN"/>
    <property type="match status" value="1"/>
</dbReference>
<dbReference type="Gene3D" id="3.40.225.10">
    <property type="entry name" value="Class II aldolase/adducin N-terminal domain"/>
    <property type="match status" value="1"/>
</dbReference>
<dbReference type="SUPFAM" id="SSF53639">
    <property type="entry name" value="AraD/HMP-PK domain-like"/>
    <property type="match status" value="1"/>
</dbReference>
<dbReference type="OMA" id="EAVFWFV"/>
<dbReference type="InterPro" id="IPR036409">
    <property type="entry name" value="Aldolase_II/adducin_N_sf"/>
</dbReference>
<dbReference type="Pfam" id="PF00596">
    <property type="entry name" value="Aldolase_II"/>
    <property type="match status" value="1"/>
</dbReference>
<keyword evidence="3" id="KW-1185">Reference proteome</keyword>
<comment type="caution">
    <text evidence="2">The sequence shown here is derived from an EMBL/GenBank/DDBJ whole genome shotgun (WGS) entry which is preliminary data.</text>
</comment>
<dbReference type="GO" id="GO:0051015">
    <property type="term" value="F:actin filament binding"/>
    <property type="evidence" value="ECO:0007669"/>
    <property type="project" value="TreeGrafter"/>
</dbReference>
<gene>
    <name evidence="2" type="ORF">SAPIO_CDS2253</name>
</gene>
<dbReference type="KEGG" id="sapo:SAPIO_CDS2253"/>
<dbReference type="OrthoDB" id="3238794at2759"/>
<proteinExistence type="predicted"/>
<evidence type="ECO:0000259" key="1">
    <source>
        <dbReference type="SMART" id="SM01007"/>
    </source>
</evidence>
<dbReference type="GeneID" id="27721325"/>
<reference evidence="2 3" key="1">
    <citation type="journal article" date="2014" name="Genome Announc.">
        <title>Draft genome sequence of the pathogenic fungus Scedosporium apiospermum.</title>
        <authorList>
            <person name="Vandeputte P."/>
            <person name="Ghamrawi S."/>
            <person name="Rechenmann M."/>
            <person name="Iltis A."/>
            <person name="Giraud S."/>
            <person name="Fleury M."/>
            <person name="Thornton C."/>
            <person name="Delhaes L."/>
            <person name="Meyer W."/>
            <person name="Papon N."/>
            <person name="Bouchara J.P."/>
        </authorList>
    </citation>
    <scope>NUCLEOTIDE SEQUENCE [LARGE SCALE GENOMIC DNA]</scope>
    <source>
        <strain evidence="2 3">IHEM 14462</strain>
    </source>
</reference>
<sequence length="304" mass="32623">MAPSAEEATAAVASGPDATVVSSGLASIGPPKFADPHEERQYLKGRLALAFRIFAKLGFDEGVAGHITVRDPVEPTSFWVNPFGVAWPLLKASDLIRVNSKGEVVEGGPVRLLNNAGEYIALPRHLRPRSTQPNLLRKAYMIHHAVHEARPEINCVAHSHSVHGRAFSTLGRSIDIITQDSCAFYNDLAFYNSFGGIVLGAEEGVRIAGALGNKKAAILANHGLLTAGKSIESTVFWFMSLETCCRVQLLADAAAAGRGGKVVKIEDEEAAYTYKAVGSELAGWFSAQPTFKLMELESGEDYTS</sequence>
<dbReference type="GO" id="GO:0005856">
    <property type="term" value="C:cytoskeleton"/>
    <property type="evidence" value="ECO:0007669"/>
    <property type="project" value="TreeGrafter"/>
</dbReference>
<dbReference type="AlphaFoldDB" id="A0A084GC44"/>